<dbReference type="OrthoDB" id="6500128at2759"/>
<keyword evidence="11" id="KW-1185">Reference proteome</keyword>
<reference evidence="10 11" key="1">
    <citation type="journal article" date="2018" name="Mol. Plant">
        <title>The genome of Artemisia annua provides insight into the evolution of Asteraceae family and artemisinin biosynthesis.</title>
        <authorList>
            <person name="Shen Q."/>
            <person name="Zhang L."/>
            <person name="Liao Z."/>
            <person name="Wang S."/>
            <person name="Yan T."/>
            <person name="Shi P."/>
            <person name="Liu M."/>
            <person name="Fu X."/>
            <person name="Pan Q."/>
            <person name="Wang Y."/>
            <person name="Lv Z."/>
            <person name="Lu X."/>
            <person name="Zhang F."/>
            <person name="Jiang W."/>
            <person name="Ma Y."/>
            <person name="Chen M."/>
            <person name="Hao X."/>
            <person name="Li L."/>
            <person name="Tang Y."/>
            <person name="Lv G."/>
            <person name="Zhou Y."/>
            <person name="Sun X."/>
            <person name="Brodelius P.E."/>
            <person name="Rose J.K.C."/>
            <person name="Tang K."/>
        </authorList>
    </citation>
    <scope>NUCLEOTIDE SEQUENCE [LARGE SCALE GENOMIC DNA]</scope>
    <source>
        <strain evidence="11">cv. Huhao1</strain>
        <tissue evidence="10">Leaf</tissue>
    </source>
</reference>
<keyword evidence="6 8" id="KW-0472">Membrane</keyword>
<dbReference type="Gene3D" id="3.40.50.300">
    <property type="entry name" value="P-loop containing nucleotide triphosphate hydrolases"/>
    <property type="match status" value="2"/>
</dbReference>
<evidence type="ECO:0000256" key="3">
    <source>
        <dbReference type="ARBA" id="ARBA00022741"/>
    </source>
</evidence>
<dbReference type="PANTHER" id="PTHR24223">
    <property type="entry name" value="ATP-BINDING CASSETTE SUB-FAMILY C"/>
    <property type="match status" value="1"/>
</dbReference>
<dbReference type="InterPro" id="IPR036640">
    <property type="entry name" value="ABC1_TM_sf"/>
</dbReference>
<dbReference type="STRING" id="35608.A0A2U1N919"/>
<feature type="domain" description="ABC transmembrane type-1" evidence="9">
    <location>
        <begin position="132"/>
        <end position="275"/>
    </location>
</feature>
<dbReference type="GO" id="GO:0016020">
    <property type="term" value="C:membrane"/>
    <property type="evidence" value="ECO:0007669"/>
    <property type="project" value="InterPro"/>
</dbReference>
<dbReference type="FunFam" id="3.40.50.300:FF:001958">
    <property type="entry name" value="ATP binding cassette subfamily C member 11"/>
    <property type="match status" value="1"/>
</dbReference>
<keyword evidence="2 8" id="KW-0812">Transmembrane</keyword>
<proteinExistence type="predicted"/>
<feature type="transmembrane region" description="Helical" evidence="8">
    <location>
        <begin position="252"/>
        <end position="277"/>
    </location>
</feature>
<sequence>MTCLEGKTVILVTHQVEFLSSVDNILVMKDGQVTQSGNYEELLTAGTTFEQLVNSHKDVITGLDPSPHENTTELNKTENISDLSKENREAEIPTKGLAGVQLTEEEEKVTGNVGWKTFLDYVVISEGLWFLALTILSHTGFVGLQAAASYWLAFGIPIPKITTIMLISVYTLLSTTSIFFVFLRSYFATLLGLKASKSFFNKFTDSISNAPMVFFDSTPVGRILTRASSDQSVIDFDIPFSIAYVIGVGTEILATIAIIASVTWQVLIVAIIVVVSVERIKQFLHIQPEPPAIVENNRPPSSWPSKGRIESEDLKLRYRPNTPLVLKGITCTFKDGTRVGIVGRTGSGKTTLITALFRLEEPDSGRILIDGLDVCSTGLKDLRMKLSVIPQEPTLFRGSIRTNLDPLGLHSDDDIWMALEKCQLKSTIQSLPNLLDSSVESSL</sequence>
<feature type="region of interest" description="Disordered" evidence="7">
    <location>
        <begin position="63"/>
        <end position="90"/>
    </location>
</feature>
<feature type="transmembrane region" description="Helical" evidence="8">
    <location>
        <begin position="164"/>
        <end position="187"/>
    </location>
</feature>
<gene>
    <name evidence="10" type="ORF">CTI12_AA290520</name>
</gene>
<evidence type="ECO:0000259" key="9">
    <source>
        <dbReference type="PROSITE" id="PS50929"/>
    </source>
</evidence>
<evidence type="ECO:0000313" key="10">
    <source>
        <dbReference type="EMBL" id="PWA69993.1"/>
    </source>
</evidence>
<evidence type="ECO:0000256" key="5">
    <source>
        <dbReference type="ARBA" id="ARBA00022989"/>
    </source>
</evidence>
<accession>A0A2U1N919</accession>
<dbReference type="InterPro" id="IPR027417">
    <property type="entry name" value="P-loop_NTPase"/>
</dbReference>
<feature type="compositionally biased region" description="Polar residues" evidence="7">
    <location>
        <begin position="72"/>
        <end position="82"/>
    </location>
</feature>
<evidence type="ECO:0000256" key="6">
    <source>
        <dbReference type="ARBA" id="ARBA00023136"/>
    </source>
</evidence>
<protein>
    <submittedName>
        <fullName evidence="10">AAA+ ATPase domain-containing protein</fullName>
    </submittedName>
</protein>
<keyword evidence="3" id="KW-0547">Nucleotide-binding</keyword>
<dbReference type="EMBL" id="PKPP01003324">
    <property type="protein sequence ID" value="PWA69993.1"/>
    <property type="molecule type" value="Genomic_DNA"/>
</dbReference>
<keyword evidence="4" id="KW-0067">ATP-binding</keyword>
<dbReference type="Gene3D" id="1.20.1560.10">
    <property type="entry name" value="ABC transporter type 1, transmembrane domain"/>
    <property type="match status" value="1"/>
</dbReference>
<dbReference type="Proteomes" id="UP000245207">
    <property type="component" value="Unassembled WGS sequence"/>
</dbReference>
<evidence type="ECO:0000313" key="11">
    <source>
        <dbReference type="Proteomes" id="UP000245207"/>
    </source>
</evidence>
<dbReference type="Pfam" id="PF00664">
    <property type="entry name" value="ABC_membrane"/>
    <property type="match status" value="1"/>
</dbReference>
<evidence type="ECO:0000256" key="1">
    <source>
        <dbReference type="ARBA" id="ARBA00022448"/>
    </source>
</evidence>
<name>A0A2U1N919_ARTAN</name>
<dbReference type="GO" id="GO:0016887">
    <property type="term" value="F:ATP hydrolysis activity"/>
    <property type="evidence" value="ECO:0007669"/>
    <property type="project" value="InterPro"/>
</dbReference>
<dbReference type="GO" id="GO:0005524">
    <property type="term" value="F:ATP binding"/>
    <property type="evidence" value="ECO:0007669"/>
    <property type="project" value="UniProtKB-KW"/>
</dbReference>
<dbReference type="InterPro" id="IPR011527">
    <property type="entry name" value="ABC1_TM_dom"/>
</dbReference>
<feature type="transmembrane region" description="Helical" evidence="8">
    <location>
        <begin position="128"/>
        <end position="152"/>
    </location>
</feature>
<keyword evidence="1" id="KW-0813">Transport</keyword>
<organism evidence="10 11">
    <name type="scientific">Artemisia annua</name>
    <name type="common">Sweet wormwood</name>
    <dbReference type="NCBI Taxonomy" id="35608"/>
    <lineage>
        <taxon>Eukaryota</taxon>
        <taxon>Viridiplantae</taxon>
        <taxon>Streptophyta</taxon>
        <taxon>Embryophyta</taxon>
        <taxon>Tracheophyta</taxon>
        <taxon>Spermatophyta</taxon>
        <taxon>Magnoliopsida</taxon>
        <taxon>eudicotyledons</taxon>
        <taxon>Gunneridae</taxon>
        <taxon>Pentapetalae</taxon>
        <taxon>asterids</taxon>
        <taxon>campanulids</taxon>
        <taxon>Asterales</taxon>
        <taxon>Asteraceae</taxon>
        <taxon>Asteroideae</taxon>
        <taxon>Anthemideae</taxon>
        <taxon>Artemisiinae</taxon>
        <taxon>Artemisia</taxon>
    </lineage>
</organism>
<dbReference type="Pfam" id="PF00005">
    <property type="entry name" value="ABC_tran"/>
    <property type="match status" value="1"/>
</dbReference>
<dbReference type="SUPFAM" id="SSF90123">
    <property type="entry name" value="ABC transporter transmembrane region"/>
    <property type="match status" value="1"/>
</dbReference>
<evidence type="ECO:0000256" key="8">
    <source>
        <dbReference type="SAM" id="Phobius"/>
    </source>
</evidence>
<evidence type="ECO:0000256" key="2">
    <source>
        <dbReference type="ARBA" id="ARBA00022692"/>
    </source>
</evidence>
<keyword evidence="5 8" id="KW-1133">Transmembrane helix</keyword>
<dbReference type="AlphaFoldDB" id="A0A2U1N919"/>
<dbReference type="PANTHER" id="PTHR24223:SF108">
    <property type="entry name" value="ABC TRANSPORTER C FAMILY MEMBER 8"/>
    <property type="match status" value="1"/>
</dbReference>
<dbReference type="GO" id="GO:0140359">
    <property type="term" value="F:ABC-type transporter activity"/>
    <property type="evidence" value="ECO:0007669"/>
    <property type="project" value="InterPro"/>
</dbReference>
<evidence type="ECO:0000256" key="4">
    <source>
        <dbReference type="ARBA" id="ARBA00022840"/>
    </source>
</evidence>
<dbReference type="SUPFAM" id="SSF52540">
    <property type="entry name" value="P-loop containing nucleoside triphosphate hydrolases"/>
    <property type="match status" value="2"/>
</dbReference>
<dbReference type="InterPro" id="IPR003439">
    <property type="entry name" value="ABC_transporter-like_ATP-bd"/>
</dbReference>
<dbReference type="InterPro" id="IPR050173">
    <property type="entry name" value="ABC_transporter_C-like"/>
</dbReference>
<dbReference type="PROSITE" id="PS50929">
    <property type="entry name" value="ABC_TM1F"/>
    <property type="match status" value="1"/>
</dbReference>
<comment type="caution">
    <text evidence="10">The sequence shown here is derived from an EMBL/GenBank/DDBJ whole genome shotgun (WGS) entry which is preliminary data.</text>
</comment>
<evidence type="ECO:0000256" key="7">
    <source>
        <dbReference type="SAM" id="MobiDB-lite"/>
    </source>
</evidence>